<evidence type="ECO:0000256" key="5">
    <source>
        <dbReference type="SAM" id="SignalP"/>
    </source>
</evidence>
<dbReference type="SUPFAM" id="SSF53807">
    <property type="entry name" value="Helical backbone' metal receptor"/>
    <property type="match status" value="1"/>
</dbReference>
<dbReference type="PANTHER" id="PTHR30532:SF24">
    <property type="entry name" value="FERRIC ENTEROBACTIN-BINDING PERIPLASMIC PROTEIN FEPB"/>
    <property type="match status" value="1"/>
</dbReference>
<comment type="subcellular location">
    <subcellularLocation>
        <location evidence="1">Cell envelope</location>
    </subcellularLocation>
</comment>
<dbReference type="PROSITE" id="PS51257">
    <property type="entry name" value="PROKAR_LIPOPROTEIN"/>
    <property type="match status" value="1"/>
</dbReference>
<dbReference type="EMBL" id="BAAAYV010000006">
    <property type="protein sequence ID" value="GAA3657441.1"/>
    <property type="molecule type" value="Genomic_DNA"/>
</dbReference>
<organism evidence="7 8">
    <name type="scientific">Microbacterium marinilacus</name>
    <dbReference type="NCBI Taxonomy" id="415209"/>
    <lineage>
        <taxon>Bacteria</taxon>
        <taxon>Bacillati</taxon>
        <taxon>Actinomycetota</taxon>
        <taxon>Actinomycetes</taxon>
        <taxon>Micrococcales</taxon>
        <taxon>Microbacteriaceae</taxon>
        <taxon>Microbacterium</taxon>
    </lineage>
</organism>
<evidence type="ECO:0000256" key="3">
    <source>
        <dbReference type="ARBA" id="ARBA00022448"/>
    </source>
</evidence>
<evidence type="ECO:0000256" key="4">
    <source>
        <dbReference type="ARBA" id="ARBA00022729"/>
    </source>
</evidence>
<dbReference type="Proteomes" id="UP001410795">
    <property type="component" value="Unassembled WGS sequence"/>
</dbReference>
<keyword evidence="4 5" id="KW-0732">Signal</keyword>
<protein>
    <recommendedName>
        <fullName evidence="6">Fe/B12 periplasmic-binding domain-containing protein</fullName>
    </recommendedName>
</protein>
<comment type="similarity">
    <text evidence="2">Belongs to the bacterial solute-binding protein 8 family.</text>
</comment>
<keyword evidence="3" id="KW-0813">Transport</keyword>
<keyword evidence="8" id="KW-1185">Reference proteome</keyword>
<dbReference type="InterPro" id="IPR002491">
    <property type="entry name" value="ABC_transptr_periplasmic_BD"/>
</dbReference>
<dbReference type="PANTHER" id="PTHR30532">
    <property type="entry name" value="IRON III DICITRATE-BINDING PERIPLASMIC PROTEIN"/>
    <property type="match status" value="1"/>
</dbReference>
<evidence type="ECO:0000313" key="7">
    <source>
        <dbReference type="EMBL" id="GAA3657441.1"/>
    </source>
</evidence>
<dbReference type="Gene3D" id="3.40.50.1980">
    <property type="entry name" value="Nitrogenase molybdenum iron protein domain"/>
    <property type="match status" value="2"/>
</dbReference>
<proteinExistence type="inferred from homology"/>
<accession>A0ABP7BDI8</accession>
<feature type="domain" description="Fe/B12 periplasmic-binding" evidence="6">
    <location>
        <begin position="61"/>
        <end position="333"/>
    </location>
</feature>
<evidence type="ECO:0000256" key="2">
    <source>
        <dbReference type="ARBA" id="ARBA00008814"/>
    </source>
</evidence>
<dbReference type="Pfam" id="PF01497">
    <property type="entry name" value="Peripla_BP_2"/>
    <property type="match status" value="1"/>
</dbReference>
<evidence type="ECO:0000256" key="1">
    <source>
        <dbReference type="ARBA" id="ARBA00004196"/>
    </source>
</evidence>
<evidence type="ECO:0000313" key="8">
    <source>
        <dbReference type="Proteomes" id="UP001410795"/>
    </source>
</evidence>
<name>A0ABP7BDI8_9MICO</name>
<feature type="signal peptide" evidence="5">
    <location>
        <begin position="1"/>
        <end position="28"/>
    </location>
</feature>
<gene>
    <name evidence="7" type="ORF">GCM10022202_17240</name>
</gene>
<comment type="caution">
    <text evidence="7">The sequence shown here is derived from an EMBL/GenBank/DDBJ whole genome shotgun (WGS) entry which is preliminary data.</text>
</comment>
<reference evidence="8" key="1">
    <citation type="journal article" date="2019" name="Int. J. Syst. Evol. Microbiol.">
        <title>The Global Catalogue of Microorganisms (GCM) 10K type strain sequencing project: providing services to taxonomists for standard genome sequencing and annotation.</title>
        <authorList>
            <consortium name="The Broad Institute Genomics Platform"/>
            <consortium name="The Broad Institute Genome Sequencing Center for Infectious Disease"/>
            <person name="Wu L."/>
            <person name="Ma J."/>
        </authorList>
    </citation>
    <scope>NUCLEOTIDE SEQUENCE [LARGE SCALE GENOMIC DNA]</scope>
    <source>
        <strain evidence="8">JCM 16546</strain>
    </source>
</reference>
<dbReference type="RefSeq" id="WP_221857967.1">
    <property type="nucleotide sequence ID" value="NZ_BAAAYV010000006.1"/>
</dbReference>
<dbReference type="InterPro" id="IPR051313">
    <property type="entry name" value="Bact_iron-sidero_bind"/>
</dbReference>
<dbReference type="PROSITE" id="PS50983">
    <property type="entry name" value="FE_B12_PBP"/>
    <property type="match status" value="1"/>
</dbReference>
<evidence type="ECO:0000259" key="6">
    <source>
        <dbReference type="PROSITE" id="PS50983"/>
    </source>
</evidence>
<sequence length="333" mass="35615">MSRTLTRAVAVLPLVAVLALASCSSDEAAPEETEAATGASVSAHTVTTDYGDVDIPEDPQTIVVLNYALAGYLYDLDVPVTATIPEDADGQGEFSEFWADEAEAAGTEFLSWSVDGFDMEDILALEPDLIIGGGWGFPLFQAAEVYDDLSDLAPTVLVSGGYSTWQEQFEFLASDVFEQPDAYDDAVAAYEARAEEVAAAIEPPEAPSAFVAFTAEQVPYVYYADEALTGVFADVGIETDPELTDENYDPYTPGGDMFELSTEQAGQVLTQPTLFITGFNGAPVDVAAASENAVFASLPAFQDDTAFDLPHWVARADFDKTMATLDLIEEMFG</sequence>
<feature type="chain" id="PRO_5047322881" description="Fe/B12 periplasmic-binding domain-containing protein" evidence="5">
    <location>
        <begin position="29"/>
        <end position="333"/>
    </location>
</feature>